<feature type="region of interest" description="Disordered" evidence="1">
    <location>
        <begin position="523"/>
        <end position="606"/>
    </location>
</feature>
<evidence type="ECO:0000313" key="2">
    <source>
        <dbReference type="EMBL" id="KAL0949871.1"/>
    </source>
</evidence>
<comment type="caution">
    <text evidence="2">The sequence shown here is derived from an EMBL/GenBank/DDBJ whole genome shotgun (WGS) entry which is preliminary data.</text>
</comment>
<sequence>MSYRSPSPFAPENAYAQPPSANQIAAGSVTYTTSTGPDGRTVYHPFKAVPASYQTPNGVVSGIQWVPAETTQILPAGAQPATADFTASWNRSGYLSKDDQKALKGWQKEEDKRRRKEEKESAKRLRDKDRRDREEVELRKAREMDFVAHERRKSFNAGQASPMAFPPGGASPGPGYPATAYTAIGGMGNNPAGGIYGPTPSAPTIPGYNRERKYSNSGVGGLDQQFNDMNMREHAERERKLSNSAMGRPRKYSMNEPDRTRRISGNLGDRPGAYGNPPGGYPPAGAPYPGASPNMRPVSPFMPGGAPSGYPAAPSAYPPSPRPGVAEPYPRSTTPFGPGGPQTYPRGHVLEGQPIQPRSRATTPIPGAIPGAGPPGAGGYGAFPQPTIPPSPRMPNSVAFPGGPQQQPQQQLAVPEGFSRPMNAAQPYTPFDTMKILDLDDFLEHLPRMPLVLQTHDVLHEDWIRLVSDLALAWAGKLPADPTRRPAKRSTLAADLIDLWNASFFFARGVELVLYKGRERRTGPRAGLADLPSHADDDDSSSSSSESSESESDDDEDRYAAGGYGGYGRPPQTVEMIEARRRRRERKAEKRRRRKERKQRRKAKARGNRYSLYLTCIPPGGQAGMGLAHGHGHGPGTPANMLPGGGSSYPGMMGTPSSMVGGY</sequence>
<feature type="compositionally biased region" description="Acidic residues" evidence="1">
    <location>
        <begin position="548"/>
        <end position="557"/>
    </location>
</feature>
<feature type="compositionally biased region" description="Low complexity" evidence="1">
    <location>
        <begin position="361"/>
        <end position="371"/>
    </location>
</feature>
<name>A0ABR3J352_9AGAR</name>
<feature type="region of interest" description="Disordered" evidence="1">
    <location>
        <begin position="238"/>
        <end position="288"/>
    </location>
</feature>
<protein>
    <submittedName>
        <fullName evidence="2">Uncharacterized protein</fullName>
    </submittedName>
</protein>
<organism evidence="2 3">
    <name type="scientific">Hohenbuehelia grisea</name>
    <dbReference type="NCBI Taxonomy" id="104357"/>
    <lineage>
        <taxon>Eukaryota</taxon>
        <taxon>Fungi</taxon>
        <taxon>Dikarya</taxon>
        <taxon>Basidiomycota</taxon>
        <taxon>Agaricomycotina</taxon>
        <taxon>Agaricomycetes</taxon>
        <taxon>Agaricomycetidae</taxon>
        <taxon>Agaricales</taxon>
        <taxon>Pleurotineae</taxon>
        <taxon>Pleurotaceae</taxon>
        <taxon>Hohenbuehelia</taxon>
    </lineage>
</organism>
<evidence type="ECO:0000313" key="3">
    <source>
        <dbReference type="Proteomes" id="UP001556367"/>
    </source>
</evidence>
<evidence type="ECO:0000256" key="1">
    <source>
        <dbReference type="SAM" id="MobiDB-lite"/>
    </source>
</evidence>
<gene>
    <name evidence="2" type="ORF">HGRIS_009903</name>
</gene>
<feature type="region of interest" description="Disordered" evidence="1">
    <location>
        <begin position="1"/>
        <end position="21"/>
    </location>
</feature>
<dbReference type="EMBL" id="JASNQZ010000012">
    <property type="protein sequence ID" value="KAL0949871.1"/>
    <property type="molecule type" value="Genomic_DNA"/>
</dbReference>
<accession>A0ABR3J352</accession>
<feature type="compositionally biased region" description="Basic residues" evidence="1">
    <location>
        <begin position="580"/>
        <end position="606"/>
    </location>
</feature>
<keyword evidence="3" id="KW-1185">Reference proteome</keyword>
<feature type="compositionally biased region" description="Low complexity" evidence="1">
    <location>
        <begin position="401"/>
        <end position="411"/>
    </location>
</feature>
<reference evidence="3" key="1">
    <citation type="submission" date="2024-06" db="EMBL/GenBank/DDBJ databases">
        <title>Multi-omics analyses provide insights into the biosynthesis of the anticancer antibiotic pleurotin in Hohenbuehelia grisea.</title>
        <authorList>
            <person name="Weaver J.A."/>
            <person name="Alberti F."/>
        </authorList>
    </citation>
    <scope>NUCLEOTIDE SEQUENCE [LARGE SCALE GENOMIC DNA]</scope>
    <source>
        <strain evidence="3">T-177</strain>
    </source>
</reference>
<proteinExistence type="predicted"/>
<feature type="region of interest" description="Disordered" evidence="1">
    <location>
        <begin position="311"/>
        <end position="413"/>
    </location>
</feature>
<feature type="region of interest" description="Disordered" evidence="1">
    <location>
        <begin position="96"/>
        <end position="137"/>
    </location>
</feature>
<dbReference type="Proteomes" id="UP001556367">
    <property type="component" value="Unassembled WGS sequence"/>
</dbReference>